<feature type="domain" description="Retrovirus-related Pol polyprotein from transposon TNT 1-94-like beta-barrel" evidence="1">
    <location>
        <begin position="120"/>
        <end position="199"/>
    </location>
</feature>
<evidence type="ECO:0000313" key="3">
    <source>
        <dbReference type="RefSeq" id="XP_048324615.2"/>
    </source>
</evidence>
<dbReference type="GeneID" id="125420972"/>
<dbReference type="RefSeq" id="XP_048324615.2">
    <property type="nucleotide sequence ID" value="XM_048468658.2"/>
</dbReference>
<dbReference type="Pfam" id="PF22936">
    <property type="entry name" value="Pol_BBD"/>
    <property type="match status" value="1"/>
</dbReference>
<name>A0ABM3IAX6_ZIZJJ</name>
<organism evidence="2 3">
    <name type="scientific">Ziziphus jujuba</name>
    <name type="common">Chinese jujube</name>
    <name type="synonym">Ziziphus sativa</name>
    <dbReference type="NCBI Taxonomy" id="326968"/>
    <lineage>
        <taxon>Eukaryota</taxon>
        <taxon>Viridiplantae</taxon>
        <taxon>Streptophyta</taxon>
        <taxon>Embryophyta</taxon>
        <taxon>Tracheophyta</taxon>
        <taxon>Spermatophyta</taxon>
        <taxon>Magnoliopsida</taxon>
        <taxon>eudicotyledons</taxon>
        <taxon>Gunneridae</taxon>
        <taxon>Pentapetalae</taxon>
        <taxon>rosids</taxon>
        <taxon>fabids</taxon>
        <taxon>Rosales</taxon>
        <taxon>Rhamnaceae</taxon>
        <taxon>Paliureae</taxon>
        <taxon>Ziziphus</taxon>
    </lineage>
</organism>
<evidence type="ECO:0000313" key="2">
    <source>
        <dbReference type="Proteomes" id="UP001652623"/>
    </source>
</evidence>
<dbReference type="InterPro" id="IPR054722">
    <property type="entry name" value="PolX-like_BBD"/>
</dbReference>
<keyword evidence="2" id="KW-1185">Reference proteome</keyword>
<gene>
    <name evidence="3" type="primary">LOC125420972</name>
</gene>
<sequence>MKVGESVNEYFARTFTIANKIRVHGEKMEDIVIIEKILRSMTYKFDYVVCSIEESNDLDTLSIDMLQSSLLVHEQCMTGHLEDEQALKETETKAHYAEASGEMLLMAYVDVKEASKEELWFLDVGCSNHMYGKKEFFSRFDESFSISVKLGDNSSMAVIGKGNIQMIVNGIVQVITNIFYVPGLKNNLLSVGQLQEKGFAKM</sequence>
<protein>
    <submittedName>
        <fullName evidence="3">Uncharacterized protein LOC125420972</fullName>
    </submittedName>
</protein>
<dbReference type="Proteomes" id="UP001652623">
    <property type="component" value="Chromosome 10"/>
</dbReference>
<dbReference type="Pfam" id="PF14223">
    <property type="entry name" value="Retrotran_gag_2"/>
    <property type="match status" value="1"/>
</dbReference>
<dbReference type="PANTHER" id="PTHR35317">
    <property type="entry name" value="OS04G0629600 PROTEIN"/>
    <property type="match status" value="1"/>
</dbReference>
<dbReference type="PANTHER" id="PTHR35317:SF27">
    <property type="entry name" value="RETROVIRUS-RELATED POL POLYPROTEIN FROM TRANSPOSON TNT 1-94"/>
    <property type="match status" value="1"/>
</dbReference>
<reference evidence="3" key="1">
    <citation type="submission" date="2025-08" db="UniProtKB">
        <authorList>
            <consortium name="RefSeq"/>
        </authorList>
    </citation>
    <scope>IDENTIFICATION</scope>
    <source>
        <tissue evidence="3">Seedling</tissue>
    </source>
</reference>
<accession>A0ABM3IAX6</accession>
<proteinExistence type="predicted"/>
<evidence type="ECO:0000259" key="1">
    <source>
        <dbReference type="Pfam" id="PF22936"/>
    </source>
</evidence>